<dbReference type="InterPro" id="IPR036390">
    <property type="entry name" value="WH_DNA-bd_sf"/>
</dbReference>
<keyword evidence="2" id="KW-0238">DNA-binding</keyword>
<dbReference type="Proteomes" id="UP000283474">
    <property type="component" value="Chromosome"/>
</dbReference>
<dbReference type="KEGG" id="pus:CKA81_10635"/>
<dbReference type="InterPro" id="IPR036388">
    <property type="entry name" value="WH-like_DNA-bd_sf"/>
</dbReference>
<dbReference type="EMBL" id="CP022987">
    <property type="protein sequence ID" value="QAA94238.1"/>
    <property type="molecule type" value="Genomic_DNA"/>
</dbReference>
<organism evidence="5 6">
    <name type="scientific">Pollutimonas thiosulfatoxidans</name>
    <dbReference type="NCBI Taxonomy" id="2028345"/>
    <lineage>
        <taxon>Bacteria</taxon>
        <taxon>Pseudomonadati</taxon>
        <taxon>Pseudomonadota</taxon>
        <taxon>Betaproteobacteria</taxon>
        <taxon>Burkholderiales</taxon>
        <taxon>Alcaligenaceae</taxon>
        <taxon>Pollutimonas</taxon>
    </lineage>
</organism>
<accession>A0A410GD61</accession>
<dbReference type="RefSeq" id="WP_128355242.1">
    <property type="nucleotide sequence ID" value="NZ_CP022987.1"/>
</dbReference>
<reference evidence="5 6" key="1">
    <citation type="submission" date="2017-08" db="EMBL/GenBank/DDBJ databases">
        <authorList>
            <person name="Park S.-J."/>
            <person name="Kim H."/>
        </authorList>
    </citation>
    <scope>NUCLEOTIDE SEQUENCE [LARGE SCALE GENOMIC DNA]</scope>
    <source>
        <strain evidence="6">ye3</strain>
    </source>
</reference>
<feature type="domain" description="HTH gntR-type" evidence="4">
    <location>
        <begin position="8"/>
        <end position="75"/>
    </location>
</feature>
<evidence type="ECO:0000256" key="3">
    <source>
        <dbReference type="ARBA" id="ARBA00023163"/>
    </source>
</evidence>
<dbReference type="OrthoDB" id="9799812at2"/>
<dbReference type="SUPFAM" id="SSF48008">
    <property type="entry name" value="GntR ligand-binding domain-like"/>
    <property type="match status" value="1"/>
</dbReference>
<dbReference type="AlphaFoldDB" id="A0A410GD61"/>
<dbReference type="SMART" id="SM00895">
    <property type="entry name" value="FCD"/>
    <property type="match status" value="1"/>
</dbReference>
<dbReference type="Pfam" id="PF07729">
    <property type="entry name" value="FCD"/>
    <property type="match status" value="1"/>
</dbReference>
<dbReference type="InterPro" id="IPR008920">
    <property type="entry name" value="TF_FadR/GntR_C"/>
</dbReference>
<evidence type="ECO:0000259" key="4">
    <source>
        <dbReference type="PROSITE" id="PS50949"/>
    </source>
</evidence>
<keyword evidence="3" id="KW-0804">Transcription</keyword>
<evidence type="ECO:0000256" key="1">
    <source>
        <dbReference type="ARBA" id="ARBA00023015"/>
    </source>
</evidence>
<dbReference type="SUPFAM" id="SSF46785">
    <property type="entry name" value="Winged helix' DNA-binding domain"/>
    <property type="match status" value="1"/>
</dbReference>
<protein>
    <submittedName>
        <fullName evidence="5">Transcriptional regulator</fullName>
    </submittedName>
</protein>
<gene>
    <name evidence="5" type="ORF">CKA81_10635</name>
</gene>
<dbReference type="InterPro" id="IPR011711">
    <property type="entry name" value="GntR_C"/>
</dbReference>
<dbReference type="PANTHER" id="PTHR43537">
    <property type="entry name" value="TRANSCRIPTIONAL REGULATOR, GNTR FAMILY"/>
    <property type="match status" value="1"/>
</dbReference>
<dbReference type="GO" id="GO:0003677">
    <property type="term" value="F:DNA binding"/>
    <property type="evidence" value="ECO:0007669"/>
    <property type="project" value="UniProtKB-KW"/>
</dbReference>
<keyword evidence="6" id="KW-1185">Reference proteome</keyword>
<dbReference type="PROSITE" id="PS50949">
    <property type="entry name" value="HTH_GNTR"/>
    <property type="match status" value="1"/>
</dbReference>
<evidence type="ECO:0000313" key="6">
    <source>
        <dbReference type="Proteomes" id="UP000283474"/>
    </source>
</evidence>
<dbReference type="InterPro" id="IPR000524">
    <property type="entry name" value="Tscrpt_reg_HTH_GntR"/>
</dbReference>
<proteinExistence type="predicted"/>
<dbReference type="GO" id="GO:0003700">
    <property type="term" value="F:DNA-binding transcription factor activity"/>
    <property type="evidence" value="ECO:0007669"/>
    <property type="project" value="InterPro"/>
</dbReference>
<dbReference type="SMART" id="SM00345">
    <property type="entry name" value="HTH_GNTR"/>
    <property type="match status" value="1"/>
</dbReference>
<dbReference type="Pfam" id="PF00392">
    <property type="entry name" value="GntR"/>
    <property type="match status" value="1"/>
</dbReference>
<name>A0A410GD61_9BURK</name>
<dbReference type="PANTHER" id="PTHR43537:SF20">
    <property type="entry name" value="HTH-TYPE TRANSCRIPTIONAL REPRESSOR GLAR"/>
    <property type="match status" value="1"/>
</dbReference>
<evidence type="ECO:0000313" key="5">
    <source>
        <dbReference type="EMBL" id="QAA94238.1"/>
    </source>
</evidence>
<keyword evidence="1" id="KW-0805">Transcription regulation</keyword>
<sequence>MNDTTNKLTQADTVCHIVRSEILDGTLLPGAKLNIKALEARIGVSLGAIREALSRLSAEGMVVAEARRGYRVATVSKEELLDLTKTRVEIESLCLAQAMQYGDVEWESRIVAAVHRMERLQDTSDAVEPRSTLPWNEAHAEFHEALVSACRSEWLLRLRLLLYRQSERYRLLSVPLGTDHRDVRQEHQILVDAVLRRDEKAALEQLEVHFFATTKIILRSPLLAEADTDR</sequence>
<dbReference type="Gene3D" id="1.10.10.10">
    <property type="entry name" value="Winged helix-like DNA-binding domain superfamily/Winged helix DNA-binding domain"/>
    <property type="match status" value="1"/>
</dbReference>
<dbReference type="Gene3D" id="1.20.120.530">
    <property type="entry name" value="GntR ligand-binding domain-like"/>
    <property type="match status" value="1"/>
</dbReference>
<evidence type="ECO:0000256" key="2">
    <source>
        <dbReference type="ARBA" id="ARBA00023125"/>
    </source>
</evidence>